<sequence>MTDVNEPHPEWKHSIPTNIVKAWDTLHTALKEFYGGESPGSARKSEPKNLLEELQKKDIVERS</sequence>
<name>A0A2H3SJ91_FUSOX</name>
<accession>A0A2H3SJ91</accession>
<evidence type="ECO:0000313" key="2">
    <source>
        <dbReference type="EMBL" id="SCO76556.1"/>
    </source>
</evidence>
<reference evidence="3" key="1">
    <citation type="submission" date="2016-09" db="EMBL/GenBank/DDBJ databases">
        <authorList>
            <person name="Guldener U."/>
        </authorList>
    </citation>
    <scope>NUCLEOTIDE SEQUENCE [LARGE SCALE GENOMIC DNA]</scope>
    <source>
        <strain evidence="3">V64-1</strain>
    </source>
</reference>
<evidence type="ECO:0000256" key="1">
    <source>
        <dbReference type="SAM" id="MobiDB-lite"/>
    </source>
</evidence>
<evidence type="ECO:0000313" key="3">
    <source>
        <dbReference type="Proteomes" id="UP000219369"/>
    </source>
</evidence>
<proteinExistence type="predicted"/>
<organism evidence="2 3">
    <name type="scientific">Fusarium oxysporum</name>
    <name type="common">Fusarium vascular wilt</name>
    <dbReference type="NCBI Taxonomy" id="5507"/>
    <lineage>
        <taxon>Eukaryota</taxon>
        <taxon>Fungi</taxon>
        <taxon>Dikarya</taxon>
        <taxon>Ascomycota</taxon>
        <taxon>Pezizomycotina</taxon>
        <taxon>Sordariomycetes</taxon>
        <taxon>Hypocreomycetidae</taxon>
        <taxon>Hypocreales</taxon>
        <taxon>Nectriaceae</taxon>
        <taxon>Fusarium</taxon>
        <taxon>Fusarium oxysporum species complex</taxon>
    </lineage>
</organism>
<protein>
    <submittedName>
        <fullName evidence="2">Uncharacterized protein</fullName>
    </submittedName>
</protein>
<dbReference type="OrthoDB" id="5091307at2759"/>
<dbReference type="Proteomes" id="UP000219369">
    <property type="component" value="Unassembled WGS sequence"/>
</dbReference>
<gene>
    <name evidence="2" type="ORF">FRV6_00768</name>
</gene>
<feature type="compositionally biased region" description="Basic and acidic residues" evidence="1">
    <location>
        <begin position="43"/>
        <end position="63"/>
    </location>
</feature>
<feature type="region of interest" description="Disordered" evidence="1">
    <location>
        <begin position="33"/>
        <end position="63"/>
    </location>
</feature>
<dbReference type="EMBL" id="FMJY01000001">
    <property type="protein sequence ID" value="SCO76556.1"/>
    <property type="molecule type" value="Genomic_DNA"/>
</dbReference>
<dbReference type="AlphaFoldDB" id="A0A2H3SJ91"/>